<dbReference type="Proteomes" id="UP000324897">
    <property type="component" value="Chromosome 3"/>
</dbReference>
<evidence type="ECO:0000313" key="1">
    <source>
        <dbReference type="EMBL" id="TVU11897.1"/>
    </source>
</evidence>
<accession>A0A5J9TL46</accession>
<evidence type="ECO:0000313" key="2">
    <source>
        <dbReference type="Proteomes" id="UP000324897"/>
    </source>
</evidence>
<proteinExistence type="predicted"/>
<dbReference type="AlphaFoldDB" id="A0A5J9TL46"/>
<comment type="caution">
    <text evidence="1">The sequence shown here is derived from an EMBL/GenBank/DDBJ whole genome shotgun (WGS) entry which is preliminary data.</text>
</comment>
<sequence>MSEKMMRISTITKRAMVFRSRFLGRAFLSLHRVLYSFVTFTSCWLVSPHDSVIADVDPRFAYLDVFFEAVVASSLRWTFAWSCILLHENLQINILVLGEKQSKLSSFRNARQSVQPCILRTILSGVTSAALSVVGVKLQSKNGDRVGLISSSSRLMMVKRPRRQRRQ</sequence>
<keyword evidence="2" id="KW-1185">Reference proteome</keyword>
<organism evidence="1 2">
    <name type="scientific">Eragrostis curvula</name>
    <name type="common">weeping love grass</name>
    <dbReference type="NCBI Taxonomy" id="38414"/>
    <lineage>
        <taxon>Eukaryota</taxon>
        <taxon>Viridiplantae</taxon>
        <taxon>Streptophyta</taxon>
        <taxon>Embryophyta</taxon>
        <taxon>Tracheophyta</taxon>
        <taxon>Spermatophyta</taxon>
        <taxon>Magnoliopsida</taxon>
        <taxon>Liliopsida</taxon>
        <taxon>Poales</taxon>
        <taxon>Poaceae</taxon>
        <taxon>PACMAD clade</taxon>
        <taxon>Chloridoideae</taxon>
        <taxon>Eragrostideae</taxon>
        <taxon>Eragrostidinae</taxon>
        <taxon>Eragrostis</taxon>
    </lineage>
</organism>
<dbReference type="Gramene" id="TVU11897">
    <property type="protein sequence ID" value="TVU11897"/>
    <property type="gene ID" value="EJB05_45507"/>
</dbReference>
<feature type="non-terminal residue" evidence="1">
    <location>
        <position position="1"/>
    </location>
</feature>
<dbReference type="EMBL" id="RWGY01000039">
    <property type="protein sequence ID" value="TVU11897.1"/>
    <property type="molecule type" value="Genomic_DNA"/>
</dbReference>
<reference evidence="1 2" key="1">
    <citation type="journal article" date="2019" name="Sci. Rep.">
        <title>A high-quality genome of Eragrostis curvula grass provides insights into Poaceae evolution and supports new strategies to enhance forage quality.</title>
        <authorList>
            <person name="Carballo J."/>
            <person name="Santos B.A.C.M."/>
            <person name="Zappacosta D."/>
            <person name="Garbus I."/>
            <person name="Selva J.P."/>
            <person name="Gallo C.A."/>
            <person name="Diaz A."/>
            <person name="Albertini E."/>
            <person name="Caccamo M."/>
            <person name="Echenique V."/>
        </authorList>
    </citation>
    <scope>NUCLEOTIDE SEQUENCE [LARGE SCALE GENOMIC DNA]</scope>
    <source>
        <strain evidence="2">cv. Victoria</strain>
        <tissue evidence="1">Leaf</tissue>
    </source>
</reference>
<gene>
    <name evidence="1" type="ORF">EJB05_45507</name>
</gene>
<protein>
    <submittedName>
        <fullName evidence="1">Uncharacterized protein</fullName>
    </submittedName>
</protein>
<name>A0A5J9TL46_9POAL</name>